<dbReference type="CDD" id="cd23572">
    <property type="entry name" value="TFP_LU_ECD_PINLYP_rpt2"/>
    <property type="match status" value="1"/>
</dbReference>
<comment type="subcellular location">
    <subcellularLocation>
        <location evidence="1">Secreted</location>
    </subcellularLocation>
</comment>
<dbReference type="PANTHER" id="PTHR20914">
    <property type="entry name" value="LY6/PLAUR DOMAIN-CONTAINING PROTEIN 8"/>
    <property type="match status" value="1"/>
</dbReference>
<evidence type="ECO:0000313" key="4">
    <source>
        <dbReference type="Proteomes" id="UP000770717"/>
    </source>
</evidence>
<protein>
    <recommendedName>
        <fullName evidence="5">Sodefrin-like factor</fullName>
    </recommendedName>
</protein>
<dbReference type="Gene3D" id="2.10.60.10">
    <property type="entry name" value="CD59"/>
    <property type="match status" value="1"/>
</dbReference>
<accession>A0A8J6JTC0</accession>
<sequence length="151" mass="15978">MCGTVYSQSLIAGIMTQSLLRACLPLSECDISGTMSIKQERFGVGISCCNSDNCTPGLLKPLTKSSNPNGVICPSCTTMESTWCDASDKIQCSEDENMCFFKTTEVPGELSTAERGCTTRSLCDLGSQSHNTGVSGPKVTFTCTSGDISTQ</sequence>
<dbReference type="InterPro" id="IPR050918">
    <property type="entry name" value="CNF-like_PLA2_Inhibitor"/>
</dbReference>
<dbReference type="PANTHER" id="PTHR20914:SF25">
    <property type="entry name" value="PHOSPHOLIPASE A2 INHIBITOR AND LY6_PLAUR DOMAIN-CONTAINING PROTEIN"/>
    <property type="match status" value="1"/>
</dbReference>
<dbReference type="Proteomes" id="UP000770717">
    <property type="component" value="Unassembled WGS sequence"/>
</dbReference>
<organism evidence="3 4">
    <name type="scientific">Eleutherodactylus coqui</name>
    <name type="common">Puerto Rican coqui</name>
    <dbReference type="NCBI Taxonomy" id="57060"/>
    <lineage>
        <taxon>Eukaryota</taxon>
        <taxon>Metazoa</taxon>
        <taxon>Chordata</taxon>
        <taxon>Craniata</taxon>
        <taxon>Vertebrata</taxon>
        <taxon>Euteleostomi</taxon>
        <taxon>Amphibia</taxon>
        <taxon>Batrachia</taxon>
        <taxon>Anura</taxon>
        <taxon>Neobatrachia</taxon>
        <taxon>Hyloidea</taxon>
        <taxon>Eleutherodactylidae</taxon>
        <taxon>Eleutherodactylinae</taxon>
        <taxon>Eleutherodactylus</taxon>
        <taxon>Eleutherodactylus</taxon>
    </lineage>
</organism>
<name>A0A8J6JTC0_ELECQ</name>
<dbReference type="InterPro" id="IPR045860">
    <property type="entry name" value="Snake_toxin-like_sf"/>
</dbReference>
<evidence type="ECO:0000313" key="3">
    <source>
        <dbReference type="EMBL" id="KAG9469432.1"/>
    </source>
</evidence>
<dbReference type="OrthoDB" id="9907178at2759"/>
<dbReference type="GO" id="GO:0005576">
    <property type="term" value="C:extracellular region"/>
    <property type="evidence" value="ECO:0007669"/>
    <property type="project" value="UniProtKB-SubCell"/>
</dbReference>
<evidence type="ECO:0008006" key="5">
    <source>
        <dbReference type="Google" id="ProtNLM"/>
    </source>
</evidence>
<comment type="caution">
    <text evidence="3">The sequence shown here is derived from an EMBL/GenBank/DDBJ whole genome shotgun (WGS) entry which is preliminary data.</text>
</comment>
<evidence type="ECO:0000256" key="2">
    <source>
        <dbReference type="ARBA" id="ARBA00022525"/>
    </source>
</evidence>
<gene>
    <name evidence="3" type="ORF">GDO78_020512</name>
</gene>
<dbReference type="AlphaFoldDB" id="A0A8J6JTC0"/>
<reference evidence="3" key="1">
    <citation type="thesis" date="2020" institute="ProQuest LLC" country="789 East Eisenhower Parkway, Ann Arbor, MI, USA">
        <title>Comparative Genomics and Chromosome Evolution.</title>
        <authorList>
            <person name="Mudd A.B."/>
        </authorList>
    </citation>
    <scope>NUCLEOTIDE SEQUENCE</scope>
    <source>
        <strain evidence="3">HN-11 Male</strain>
        <tissue evidence="3">Kidney and liver</tissue>
    </source>
</reference>
<evidence type="ECO:0000256" key="1">
    <source>
        <dbReference type="ARBA" id="ARBA00004613"/>
    </source>
</evidence>
<dbReference type="SUPFAM" id="SSF57302">
    <property type="entry name" value="Snake toxin-like"/>
    <property type="match status" value="2"/>
</dbReference>
<keyword evidence="4" id="KW-1185">Reference proteome</keyword>
<keyword evidence="2" id="KW-0964">Secreted</keyword>
<dbReference type="EMBL" id="WNTK01000523">
    <property type="protein sequence ID" value="KAG9469432.1"/>
    <property type="molecule type" value="Genomic_DNA"/>
</dbReference>
<proteinExistence type="predicted"/>